<dbReference type="Proteomes" id="UP000006062">
    <property type="component" value="Chromosome"/>
</dbReference>
<evidence type="ECO:0000313" key="1">
    <source>
        <dbReference type="EMBL" id="AFL75402.1"/>
    </source>
</evidence>
<dbReference type="KEGG" id="tvi:Thivi_3535"/>
<organism evidence="1 2">
    <name type="scientific">Thiocystis violascens (strain ATCC 17096 / DSM 198 / 6111)</name>
    <name type="common">Chromatium violascens</name>
    <dbReference type="NCBI Taxonomy" id="765911"/>
    <lineage>
        <taxon>Bacteria</taxon>
        <taxon>Pseudomonadati</taxon>
        <taxon>Pseudomonadota</taxon>
        <taxon>Gammaproteobacteria</taxon>
        <taxon>Chromatiales</taxon>
        <taxon>Chromatiaceae</taxon>
        <taxon>Thiocystis</taxon>
    </lineage>
</organism>
<dbReference type="HOGENOM" id="CLU_1453799_0_0_6"/>
<evidence type="ECO:0000313" key="2">
    <source>
        <dbReference type="Proteomes" id="UP000006062"/>
    </source>
</evidence>
<protein>
    <submittedName>
        <fullName evidence="1">Uncharacterized protein</fullName>
    </submittedName>
</protein>
<dbReference type="EMBL" id="CP003154">
    <property type="protein sequence ID" value="AFL75402.1"/>
    <property type="molecule type" value="Genomic_DNA"/>
</dbReference>
<dbReference type="RefSeq" id="WP_014779801.1">
    <property type="nucleotide sequence ID" value="NC_018012.1"/>
</dbReference>
<dbReference type="STRING" id="765911.Thivi_3535"/>
<keyword evidence="2" id="KW-1185">Reference proteome</keyword>
<sequence length="186" mass="18846">MARQTTVRIIRATRAALDAQAGASGLLAGEPYLIEDEGRIAVGTAAGAYSAAATAAQGAKADAAAQPTVDNAFSALQTFTAGIAGGSNIIADAGESQTIPLDGRVHVLTLTRPCAITSMPIGSGYSFALIELIQDGTGGYDVTWVDSPRPMSTQSVNTAPTKVSRFVLDTPNGGTAYRLTGAGADE</sequence>
<name>I3YEI4_THIV6</name>
<proteinExistence type="predicted"/>
<gene>
    <name evidence="1" type="ordered locus">Thivi_3535</name>
</gene>
<accession>I3YEI4</accession>
<dbReference type="AlphaFoldDB" id="I3YEI4"/>
<reference evidence="1 2" key="1">
    <citation type="submission" date="2012-06" db="EMBL/GenBank/DDBJ databases">
        <title>Complete sequence of Thiocystis violascens DSM 198.</title>
        <authorList>
            <consortium name="US DOE Joint Genome Institute"/>
            <person name="Lucas S."/>
            <person name="Han J."/>
            <person name="Lapidus A."/>
            <person name="Cheng J.-F."/>
            <person name="Goodwin L."/>
            <person name="Pitluck S."/>
            <person name="Peters L."/>
            <person name="Ovchinnikova G."/>
            <person name="Teshima H."/>
            <person name="Detter J.C."/>
            <person name="Han C."/>
            <person name="Tapia R."/>
            <person name="Land M."/>
            <person name="Hauser L."/>
            <person name="Kyrpides N."/>
            <person name="Ivanova N."/>
            <person name="Pagani I."/>
            <person name="Vogl K."/>
            <person name="Liu Z."/>
            <person name="Frigaard N.-U."/>
            <person name="Bryant D."/>
            <person name="Woyke T."/>
        </authorList>
    </citation>
    <scope>NUCLEOTIDE SEQUENCE [LARGE SCALE GENOMIC DNA]</scope>
    <source>
        <strain evidence="2">ATCC 17096 / DSM 198 / 6111</strain>
    </source>
</reference>